<dbReference type="Proteomes" id="UP000003280">
    <property type="component" value="Unassembled WGS sequence"/>
</dbReference>
<comment type="caution">
    <text evidence="2">The sequence shown here is derived from an EMBL/GenBank/DDBJ whole genome shotgun (WGS) entry which is preliminary data.</text>
</comment>
<sequence length="41" mass="4662">MLPLQSPQPGHPERRRAPSESKDLYNENLKEDSKPELGIFG</sequence>
<dbReference type="HOGENOM" id="CLU_3274218_0_0_9"/>
<gene>
    <name evidence="2" type="ORF">HMPREF9225_0976</name>
</gene>
<accession>E0NLD7</accession>
<keyword evidence="3" id="KW-1185">Reference proteome</keyword>
<proteinExistence type="predicted"/>
<evidence type="ECO:0000313" key="3">
    <source>
        <dbReference type="Proteomes" id="UP000003280"/>
    </source>
</evidence>
<dbReference type="EMBL" id="AEEH01000038">
    <property type="protein sequence ID" value="EFM25413.1"/>
    <property type="molecule type" value="Genomic_DNA"/>
</dbReference>
<reference evidence="2 3" key="1">
    <citation type="submission" date="2010-07" db="EMBL/GenBank/DDBJ databases">
        <authorList>
            <person name="Muzny D."/>
            <person name="Qin X."/>
            <person name="Deng J."/>
            <person name="Jiang H."/>
            <person name="Liu Y."/>
            <person name="Qu J."/>
            <person name="Song X.-Z."/>
            <person name="Zhang L."/>
            <person name="Thornton R."/>
            <person name="Coyle M."/>
            <person name="Francisco L."/>
            <person name="Jackson L."/>
            <person name="Javaid M."/>
            <person name="Korchina V."/>
            <person name="Kovar C."/>
            <person name="Mata R."/>
            <person name="Mathew T."/>
            <person name="Ngo R."/>
            <person name="Nguyen L."/>
            <person name="Nguyen N."/>
            <person name="Okwuonu G."/>
            <person name="Ongeri F."/>
            <person name="Pham C."/>
            <person name="Simmons D."/>
            <person name="Wilczek-Boney K."/>
            <person name="Hale W."/>
            <person name="Jakkamsetti A."/>
            <person name="Pham P."/>
            <person name="Ruth R."/>
            <person name="San Lucas F."/>
            <person name="Warren J."/>
            <person name="Zhang J."/>
            <person name="Zhao Z."/>
            <person name="Zhou C."/>
            <person name="Zhu D."/>
            <person name="Lee S."/>
            <person name="Bess C."/>
            <person name="Blankenburg K."/>
            <person name="Forbes L."/>
            <person name="Fu Q."/>
            <person name="Gubbala S."/>
            <person name="Hirani K."/>
            <person name="Jayaseelan J.C."/>
            <person name="Lara F."/>
            <person name="Munidasa M."/>
            <person name="Palculict T."/>
            <person name="Patil S."/>
            <person name="Pu L.-L."/>
            <person name="Saada N."/>
            <person name="Tang L."/>
            <person name="Weissenberger G."/>
            <person name="Zhu Y."/>
            <person name="Hemphill L."/>
            <person name="Shang Y."/>
            <person name="Youmans B."/>
            <person name="Ayvaz T."/>
            <person name="Ross M."/>
            <person name="Santibanez J."/>
            <person name="Aqrawi P."/>
            <person name="Gross S."/>
            <person name="Joshi V."/>
            <person name="Fowler G."/>
            <person name="Nazareth L."/>
            <person name="Reid J."/>
            <person name="Worley K."/>
            <person name="Petrosino J."/>
            <person name="Highlander S."/>
            <person name="Gibbs R."/>
        </authorList>
    </citation>
    <scope>NUCLEOTIDE SEQUENCE [LARGE SCALE GENOMIC DNA]</scope>
    <source>
        <strain evidence="2 3">ATCC BAA-1640</strain>
    </source>
</reference>
<evidence type="ECO:0000256" key="1">
    <source>
        <dbReference type="SAM" id="MobiDB-lite"/>
    </source>
</evidence>
<feature type="region of interest" description="Disordered" evidence="1">
    <location>
        <begin position="1"/>
        <end position="41"/>
    </location>
</feature>
<feature type="compositionally biased region" description="Basic and acidic residues" evidence="1">
    <location>
        <begin position="11"/>
        <end position="35"/>
    </location>
</feature>
<organism evidence="2 3">
    <name type="scientific">Peptoniphilus duerdenii ATCC BAA-1640</name>
    <dbReference type="NCBI Taxonomy" id="862517"/>
    <lineage>
        <taxon>Bacteria</taxon>
        <taxon>Bacillati</taxon>
        <taxon>Bacillota</taxon>
        <taxon>Tissierellia</taxon>
        <taxon>Tissierellales</taxon>
        <taxon>Peptoniphilaceae</taxon>
        <taxon>Peptoniphilus</taxon>
    </lineage>
</organism>
<protein>
    <submittedName>
        <fullName evidence="2">Uncharacterized protein</fullName>
    </submittedName>
</protein>
<evidence type="ECO:0000313" key="2">
    <source>
        <dbReference type="EMBL" id="EFM25413.1"/>
    </source>
</evidence>
<dbReference type="AlphaFoldDB" id="E0NLD7"/>
<name>E0NLD7_9FIRM</name>